<dbReference type="Proteomes" id="UP001157947">
    <property type="component" value="Unassembled WGS sequence"/>
</dbReference>
<sequence>MKNIFLCRHGETEFNLKKIVQGHIDTDLTPKGIIQARLVAEKLKNFNIQKIYSSDLKRAYQTATIIADILNLHVEIDKRIREMHFGEYEGKPHSQIDKNIFQNWLDNPVKNPLPKQEDIYFFEKRLRKFLEDIINIEEENILVVGHGGSIHGFICIAYGFGFEKLWRFRHNNTGITLLQHINGNLNIKFINYSEHLDNLGD</sequence>
<dbReference type="PANTHER" id="PTHR46517:SF1">
    <property type="entry name" value="FRUCTOSE-2,6-BISPHOSPHATASE TIGAR"/>
    <property type="match status" value="1"/>
</dbReference>
<organism evidence="4 5">
    <name type="scientific">Venenivibrio stagnispumantis</name>
    <dbReference type="NCBI Taxonomy" id="407998"/>
    <lineage>
        <taxon>Bacteria</taxon>
        <taxon>Pseudomonadati</taxon>
        <taxon>Aquificota</taxon>
        <taxon>Aquificia</taxon>
        <taxon>Aquificales</taxon>
        <taxon>Hydrogenothermaceae</taxon>
        <taxon>Venenivibrio</taxon>
    </lineage>
</organism>
<comment type="caution">
    <text evidence="4">The sequence shown here is derived from an EMBL/GenBank/DDBJ whole genome shotgun (WGS) entry which is preliminary data.</text>
</comment>
<evidence type="ECO:0000313" key="4">
    <source>
        <dbReference type="EMBL" id="SMP21729.1"/>
    </source>
</evidence>
<evidence type="ECO:0000313" key="5">
    <source>
        <dbReference type="Proteomes" id="UP001157947"/>
    </source>
</evidence>
<keyword evidence="1" id="KW-0378">Hydrolase</keyword>
<name>A0AA45WPH2_9AQUI</name>
<feature type="active site" description="Tele-phosphohistidine intermediate" evidence="2">
    <location>
        <position position="9"/>
    </location>
</feature>
<dbReference type="InterPro" id="IPR013078">
    <property type="entry name" value="His_Pase_superF_clade-1"/>
</dbReference>
<protein>
    <submittedName>
        <fullName evidence="4">Probable phosphoglycerate mutase</fullName>
    </submittedName>
</protein>
<dbReference type="Gene3D" id="3.40.50.1240">
    <property type="entry name" value="Phosphoglycerate mutase-like"/>
    <property type="match status" value="1"/>
</dbReference>
<dbReference type="SMART" id="SM00855">
    <property type="entry name" value="PGAM"/>
    <property type="match status" value="1"/>
</dbReference>
<dbReference type="SUPFAM" id="SSF53254">
    <property type="entry name" value="Phosphoglycerate mutase-like"/>
    <property type="match status" value="1"/>
</dbReference>
<dbReference type="Pfam" id="PF00300">
    <property type="entry name" value="His_Phos_1"/>
    <property type="match status" value="1"/>
</dbReference>
<dbReference type="GO" id="GO:0043456">
    <property type="term" value="P:regulation of pentose-phosphate shunt"/>
    <property type="evidence" value="ECO:0007669"/>
    <property type="project" value="TreeGrafter"/>
</dbReference>
<evidence type="ECO:0000256" key="1">
    <source>
        <dbReference type="ARBA" id="ARBA00022801"/>
    </source>
</evidence>
<dbReference type="InterPro" id="IPR051695">
    <property type="entry name" value="Phosphoglycerate_Mutase"/>
</dbReference>
<dbReference type="EMBL" id="FXTX01000024">
    <property type="protein sequence ID" value="SMP21729.1"/>
    <property type="molecule type" value="Genomic_DNA"/>
</dbReference>
<dbReference type="PANTHER" id="PTHR46517">
    <property type="entry name" value="FRUCTOSE-2,6-BISPHOSPHATASE TIGAR"/>
    <property type="match status" value="1"/>
</dbReference>
<dbReference type="GO" id="GO:0045820">
    <property type="term" value="P:negative regulation of glycolytic process"/>
    <property type="evidence" value="ECO:0007669"/>
    <property type="project" value="TreeGrafter"/>
</dbReference>
<dbReference type="InterPro" id="IPR001345">
    <property type="entry name" value="PG/BPGM_mutase_AS"/>
</dbReference>
<dbReference type="AlphaFoldDB" id="A0AA45WPH2"/>
<dbReference type="RefSeq" id="WP_265134891.1">
    <property type="nucleotide sequence ID" value="NZ_FXTX01000024.1"/>
</dbReference>
<keyword evidence="5" id="KW-1185">Reference proteome</keyword>
<gene>
    <name evidence="4" type="ORF">SAMN06264868_12411</name>
</gene>
<dbReference type="GO" id="GO:0004331">
    <property type="term" value="F:fructose-2,6-bisphosphate 2-phosphatase activity"/>
    <property type="evidence" value="ECO:0007669"/>
    <property type="project" value="TreeGrafter"/>
</dbReference>
<accession>A0AA45WPH2</accession>
<feature type="active site" description="Proton donor/acceptor" evidence="2">
    <location>
        <position position="82"/>
    </location>
</feature>
<proteinExistence type="predicted"/>
<dbReference type="GO" id="GO:0005829">
    <property type="term" value="C:cytosol"/>
    <property type="evidence" value="ECO:0007669"/>
    <property type="project" value="TreeGrafter"/>
</dbReference>
<evidence type="ECO:0000256" key="3">
    <source>
        <dbReference type="PIRSR" id="PIRSR613078-2"/>
    </source>
</evidence>
<reference evidence="4" key="1">
    <citation type="submission" date="2017-05" db="EMBL/GenBank/DDBJ databases">
        <authorList>
            <person name="Varghese N."/>
            <person name="Submissions S."/>
        </authorList>
    </citation>
    <scope>NUCLEOTIDE SEQUENCE</scope>
    <source>
        <strain evidence="4">DSM 18763</strain>
    </source>
</reference>
<feature type="binding site" evidence="3">
    <location>
        <begin position="8"/>
        <end position="15"/>
    </location>
    <ligand>
        <name>substrate</name>
    </ligand>
</feature>
<dbReference type="PROSITE" id="PS00175">
    <property type="entry name" value="PG_MUTASE"/>
    <property type="match status" value="1"/>
</dbReference>
<feature type="binding site" evidence="3">
    <location>
        <position position="58"/>
    </location>
    <ligand>
        <name>substrate</name>
    </ligand>
</feature>
<dbReference type="InterPro" id="IPR029033">
    <property type="entry name" value="His_PPase_superfam"/>
</dbReference>
<dbReference type="CDD" id="cd07067">
    <property type="entry name" value="HP_PGM_like"/>
    <property type="match status" value="1"/>
</dbReference>
<evidence type="ECO:0000256" key="2">
    <source>
        <dbReference type="PIRSR" id="PIRSR613078-1"/>
    </source>
</evidence>